<name>A0A8S4PMN3_OWEFU</name>
<protein>
    <submittedName>
        <fullName evidence="2">Uncharacterized protein</fullName>
    </submittedName>
</protein>
<proteinExistence type="predicted"/>
<feature type="region of interest" description="Disordered" evidence="1">
    <location>
        <begin position="171"/>
        <end position="205"/>
    </location>
</feature>
<keyword evidence="3" id="KW-1185">Reference proteome</keyword>
<evidence type="ECO:0000313" key="3">
    <source>
        <dbReference type="Proteomes" id="UP000749559"/>
    </source>
</evidence>
<gene>
    <name evidence="2" type="ORF">OFUS_LOCUS18998</name>
</gene>
<accession>A0A8S4PMN3</accession>
<dbReference type="Proteomes" id="UP000749559">
    <property type="component" value="Unassembled WGS sequence"/>
</dbReference>
<comment type="caution">
    <text evidence="2">The sequence shown here is derived from an EMBL/GenBank/DDBJ whole genome shotgun (WGS) entry which is preliminary data.</text>
</comment>
<feature type="compositionally biased region" description="Polar residues" evidence="1">
    <location>
        <begin position="191"/>
        <end position="205"/>
    </location>
</feature>
<organism evidence="2 3">
    <name type="scientific">Owenia fusiformis</name>
    <name type="common">Polychaete worm</name>
    <dbReference type="NCBI Taxonomy" id="6347"/>
    <lineage>
        <taxon>Eukaryota</taxon>
        <taxon>Metazoa</taxon>
        <taxon>Spiralia</taxon>
        <taxon>Lophotrochozoa</taxon>
        <taxon>Annelida</taxon>
        <taxon>Polychaeta</taxon>
        <taxon>Sedentaria</taxon>
        <taxon>Canalipalpata</taxon>
        <taxon>Sabellida</taxon>
        <taxon>Oweniida</taxon>
        <taxon>Oweniidae</taxon>
        <taxon>Owenia</taxon>
    </lineage>
</organism>
<evidence type="ECO:0000256" key="1">
    <source>
        <dbReference type="SAM" id="MobiDB-lite"/>
    </source>
</evidence>
<reference evidence="2" key="1">
    <citation type="submission" date="2022-03" db="EMBL/GenBank/DDBJ databases">
        <authorList>
            <person name="Martin C."/>
        </authorList>
    </citation>
    <scope>NUCLEOTIDE SEQUENCE</scope>
</reference>
<evidence type="ECO:0000313" key="2">
    <source>
        <dbReference type="EMBL" id="CAH1794263.1"/>
    </source>
</evidence>
<dbReference type="EMBL" id="CAIIXF020000009">
    <property type="protein sequence ID" value="CAH1794263.1"/>
    <property type="molecule type" value="Genomic_DNA"/>
</dbReference>
<sequence>MTSTSKRLEHSTRISIQDYISMDVSDSGVITISGEELEDWRENDFYLIKGTIASLGTPNHLNAPTSSSTPNGYETSTQNDMFSELDTPNSTDIANDIDIGEDSIIFFLNRDTHTIVQNTQTDVEQPGISQSILQPTTIPETQQDPELIQPQQHEQITSQPEEGELLLSAITPTQANPPPTSEKSEPPKTSNIANPSPNLEIQNQNKKLRSRVISLEKQLEEVNAKYTQHFSDLNARLNDLQSRLNASDKQREDDTTANKLLHNEEIRDISTKLELYEQNEKHHITTIQGLKADLSTQHRKNTVLVQKLQNMGCDIFNNSLPQSMTPPSKPTCTKAEPLRDQLYGNFCAEQRLQIHQHK</sequence>
<dbReference type="AlphaFoldDB" id="A0A8S4PMN3"/>